<reference evidence="8 9" key="1">
    <citation type="submission" date="2024-06" db="EMBL/GenBank/DDBJ databases">
        <title>Complete genome of Phlyctema vagabunda strain 19-DSS-EL-015.</title>
        <authorList>
            <person name="Fiorenzani C."/>
        </authorList>
    </citation>
    <scope>NUCLEOTIDE SEQUENCE [LARGE SCALE GENOMIC DNA]</scope>
    <source>
        <strain evidence="8 9">19-DSS-EL-015</strain>
    </source>
</reference>
<dbReference type="Proteomes" id="UP001629113">
    <property type="component" value="Unassembled WGS sequence"/>
</dbReference>
<dbReference type="CDD" id="cd04328">
    <property type="entry name" value="RNAP_I_Rpa43_N"/>
    <property type="match status" value="1"/>
</dbReference>
<evidence type="ECO:0000256" key="6">
    <source>
        <dbReference type="SAM" id="MobiDB-lite"/>
    </source>
</evidence>
<dbReference type="InterPro" id="IPR036898">
    <property type="entry name" value="RNA_pol_Rpb7-like_N_sf"/>
</dbReference>
<comment type="subcellular location">
    <subcellularLocation>
        <location evidence="1 5">Nucleus</location>
    </subcellularLocation>
</comment>
<feature type="domain" description="RPA43 OB" evidence="7">
    <location>
        <begin position="96"/>
        <end position="179"/>
    </location>
</feature>
<keyword evidence="4 5" id="KW-0539">Nucleus</keyword>
<comment type="function">
    <text evidence="5">DNA-dependent RNA polymerase which catalyzes the transcription of DNA into RNA using the four ribonucleoside triphosphates as substrates.</text>
</comment>
<dbReference type="InterPro" id="IPR041901">
    <property type="entry name" value="RNAP_I_Rpa43_N"/>
</dbReference>
<protein>
    <recommendedName>
        <fullName evidence="5">DNA-directed RNA polymerase subunit</fullName>
    </recommendedName>
</protein>
<dbReference type="Gene3D" id="3.30.1490.120">
    <property type="entry name" value="RNA polymerase Rpb7-like, N-terminal domain"/>
    <property type="match status" value="1"/>
</dbReference>
<dbReference type="InterPro" id="IPR045113">
    <property type="entry name" value="Rpb7-like"/>
</dbReference>
<evidence type="ECO:0000313" key="9">
    <source>
        <dbReference type="Proteomes" id="UP001629113"/>
    </source>
</evidence>
<proteinExistence type="predicted"/>
<dbReference type="PANTHER" id="PTHR12709">
    <property type="entry name" value="DNA-DIRECTED RNA POLYMERASE II, III"/>
    <property type="match status" value="1"/>
</dbReference>
<accession>A0ABR4PUP7</accession>
<feature type="compositionally biased region" description="Basic and acidic residues" evidence="6">
    <location>
        <begin position="299"/>
        <end position="309"/>
    </location>
</feature>
<evidence type="ECO:0000256" key="5">
    <source>
        <dbReference type="RuleBase" id="RU369086"/>
    </source>
</evidence>
<dbReference type="PANTHER" id="PTHR12709:SF5">
    <property type="entry name" value="DNA-DIRECTED RNA POLYMERASE I SUBUNIT RPA43"/>
    <property type="match status" value="1"/>
</dbReference>
<feature type="region of interest" description="Disordered" evidence="6">
    <location>
        <begin position="243"/>
        <end position="327"/>
    </location>
</feature>
<comment type="caution">
    <text evidence="8">The sequence shown here is derived from an EMBL/GenBank/DDBJ whole genome shotgun (WGS) entry which is preliminary data.</text>
</comment>
<gene>
    <name evidence="8" type="ORF">PVAG01_00386</name>
</gene>
<feature type="compositionally biased region" description="Basic and acidic residues" evidence="6">
    <location>
        <begin position="263"/>
        <end position="274"/>
    </location>
</feature>
<organism evidence="8 9">
    <name type="scientific">Phlyctema vagabunda</name>
    <dbReference type="NCBI Taxonomy" id="108571"/>
    <lineage>
        <taxon>Eukaryota</taxon>
        <taxon>Fungi</taxon>
        <taxon>Dikarya</taxon>
        <taxon>Ascomycota</taxon>
        <taxon>Pezizomycotina</taxon>
        <taxon>Leotiomycetes</taxon>
        <taxon>Helotiales</taxon>
        <taxon>Dermateaceae</taxon>
        <taxon>Phlyctema</taxon>
    </lineage>
</organism>
<evidence type="ECO:0000259" key="7">
    <source>
        <dbReference type="Pfam" id="PF17875"/>
    </source>
</evidence>
<feature type="region of interest" description="Disordered" evidence="6">
    <location>
        <begin position="205"/>
        <end position="229"/>
    </location>
</feature>
<evidence type="ECO:0000256" key="2">
    <source>
        <dbReference type="ARBA" id="ARBA00022478"/>
    </source>
</evidence>
<evidence type="ECO:0000256" key="3">
    <source>
        <dbReference type="ARBA" id="ARBA00023163"/>
    </source>
</evidence>
<keyword evidence="2 5" id="KW-0240">DNA-directed RNA polymerase</keyword>
<evidence type="ECO:0000313" key="8">
    <source>
        <dbReference type="EMBL" id="KAL3426877.1"/>
    </source>
</evidence>
<keyword evidence="3 5" id="KW-0804">Transcription</keyword>
<dbReference type="Gene3D" id="2.40.50.1060">
    <property type="match status" value="1"/>
</dbReference>
<sequence>MTSPNESPFHVQTCSLYLPLAPVSQRFPLEGLCAEYISTLILTYYPPFSGVVLSYSNPRMSEVPYGDDGDSILLKSIDEYAVSWAWLTADFLLFKPKKGAELEGYVNLQNEGHLSIVCWNLFNASIERRRLPADWKWVRVDEEAPAEGAKVGEDGIGYYVDGKGKRIEGSIKFRSLSSTERWSDHDETDRGDDEWYNRHIELLQPAVDSPPTSASSCHEGDSGVEDVYPSSEDTYEDIKEQVESQAPIMNPSAARNITTRQRVAPEEKNDHGPGTKESFQPARHARRFQHRGAGGAGREPSESAVKEVQTKQGKPRRQTKEEEASEH</sequence>
<dbReference type="EMBL" id="JBFCZG010000001">
    <property type="protein sequence ID" value="KAL3426877.1"/>
    <property type="molecule type" value="Genomic_DNA"/>
</dbReference>
<dbReference type="InterPro" id="IPR041178">
    <property type="entry name" value="RPA43_OB"/>
</dbReference>
<feature type="compositionally biased region" description="Basic and acidic residues" evidence="6">
    <location>
        <begin position="318"/>
        <end position="327"/>
    </location>
</feature>
<keyword evidence="9" id="KW-1185">Reference proteome</keyword>
<evidence type="ECO:0000256" key="1">
    <source>
        <dbReference type="ARBA" id="ARBA00004123"/>
    </source>
</evidence>
<evidence type="ECO:0000256" key="4">
    <source>
        <dbReference type="ARBA" id="ARBA00023242"/>
    </source>
</evidence>
<name>A0ABR4PUP7_9HELO</name>
<dbReference type="Pfam" id="PF17875">
    <property type="entry name" value="RPA43_OB"/>
    <property type="match status" value="1"/>
</dbReference>